<dbReference type="Pfam" id="PF00512">
    <property type="entry name" value="HisKA"/>
    <property type="match status" value="1"/>
</dbReference>
<evidence type="ECO:0000256" key="5">
    <source>
        <dbReference type="ARBA" id="ARBA00022679"/>
    </source>
</evidence>
<gene>
    <name evidence="17" type="primary">sasA_13</name>
    <name evidence="17" type="ORF">LMG18101_04536</name>
</gene>
<evidence type="ECO:0000256" key="4">
    <source>
        <dbReference type="ARBA" id="ARBA00022553"/>
    </source>
</evidence>
<evidence type="ECO:0000256" key="11">
    <source>
        <dbReference type="ARBA" id="ARBA00023012"/>
    </source>
</evidence>
<evidence type="ECO:0000256" key="8">
    <source>
        <dbReference type="ARBA" id="ARBA00022777"/>
    </source>
</evidence>
<name>A0ABN9JUT4_9RALS</name>
<dbReference type="PROSITE" id="PS50109">
    <property type="entry name" value="HIS_KIN"/>
    <property type="match status" value="1"/>
</dbReference>
<evidence type="ECO:0000259" key="16">
    <source>
        <dbReference type="PROSITE" id="PS50885"/>
    </source>
</evidence>
<dbReference type="InterPro" id="IPR036890">
    <property type="entry name" value="HATPase_C_sf"/>
</dbReference>
<protein>
    <recommendedName>
        <fullName evidence="3">histidine kinase</fullName>
        <ecNumber evidence="3">2.7.13.3</ecNumber>
    </recommendedName>
</protein>
<feature type="domain" description="Histidine kinase" evidence="15">
    <location>
        <begin position="251"/>
        <end position="479"/>
    </location>
</feature>
<comment type="catalytic activity">
    <reaction evidence="1">
        <text>ATP + protein L-histidine = ADP + protein N-phospho-L-histidine.</text>
        <dbReference type="EC" id="2.7.13.3"/>
    </reaction>
</comment>
<dbReference type="PRINTS" id="PR00344">
    <property type="entry name" value="BCTRLSENSOR"/>
</dbReference>
<evidence type="ECO:0000259" key="15">
    <source>
        <dbReference type="PROSITE" id="PS50109"/>
    </source>
</evidence>
<evidence type="ECO:0000256" key="13">
    <source>
        <dbReference type="SAM" id="MobiDB-lite"/>
    </source>
</evidence>
<dbReference type="PANTHER" id="PTHR45436:SF14">
    <property type="entry name" value="SENSOR PROTEIN QSEC"/>
    <property type="match status" value="1"/>
</dbReference>
<keyword evidence="8" id="KW-0418">Kinase</keyword>
<dbReference type="EMBL" id="CATZLL010000017">
    <property type="protein sequence ID" value="CAJ0821169.1"/>
    <property type="molecule type" value="Genomic_DNA"/>
</dbReference>
<organism evidence="17 18">
    <name type="scientific">Ralstonia flaminis</name>
    <dbReference type="NCBI Taxonomy" id="3058597"/>
    <lineage>
        <taxon>Bacteria</taxon>
        <taxon>Pseudomonadati</taxon>
        <taxon>Pseudomonadota</taxon>
        <taxon>Betaproteobacteria</taxon>
        <taxon>Burkholderiales</taxon>
        <taxon>Burkholderiaceae</taxon>
        <taxon>Ralstonia</taxon>
    </lineage>
</organism>
<evidence type="ECO:0000256" key="14">
    <source>
        <dbReference type="SAM" id="Phobius"/>
    </source>
</evidence>
<feature type="transmembrane region" description="Helical" evidence="14">
    <location>
        <begin position="172"/>
        <end position="191"/>
    </location>
</feature>
<dbReference type="InterPro" id="IPR003661">
    <property type="entry name" value="HisK_dim/P_dom"/>
</dbReference>
<dbReference type="RefSeq" id="WP_199030214.1">
    <property type="nucleotide sequence ID" value="NZ_CATZLL010000017.1"/>
</dbReference>
<evidence type="ECO:0000256" key="1">
    <source>
        <dbReference type="ARBA" id="ARBA00000085"/>
    </source>
</evidence>
<keyword evidence="7" id="KW-0547">Nucleotide-binding</keyword>
<evidence type="ECO:0000256" key="12">
    <source>
        <dbReference type="ARBA" id="ARBA00023136"/>
    </source>
</evidence>
<feature type="region of interest" description="Disordered" evidence="13">
    <location>
        <begin position="479"/>
        <end position="500"/>
    </location>
</feature>
<keyword evidence="5 17" id="KW-0808">Transferase</keyword>
<proteinExistence type="predicted"/>
<dbReference type="EC" id="2.7.13.3" evidence="3"/>
<evidence type="ECO:0000256" key="7">
    <source>
        <dbReference type="ARBA" id="ARBA00022741"/>
    </source>
</evidence>
<dbReference type="Pfam" id="PF02518">
    <property type="entry name" value="HATPase_c"/>
    <property type="match status" value="1"/>
</dbReference>
<dbReference type="InterPro" id="IPR004358">
    <property type="entry name" value="Sig_transdc_His_kin-like_C"/>
</dbReference>
<dbReference type="Gene3D" id="1.10.287.130">
    <property type="match status" value="1"/>
</dbReference>
<keyword evidence="9" id="KW-0067">ATP-binding</keyword>
<keyword evidence="11" id="KW-0902">Two-component regulatory system</keyword>
<dbReference type="PANTHER" id="PTHR45436">
    <property type="entry name" value="SENSOR HISTIDINE KINASE YKOH"/>
    <property type="match status" value="1"/>
</dbReference>
<dbReference type="SMART" id="SM00387">
    <property type="entry name" value="HATPase_c"/>
    <property type="match status" value="1"/>
</dbReference>
<feature type="domain" description="HAMP" evidence="16">
    <location>
        <begin position="192"/>
        <end position="243"/>
    </location>
</feature>
<evidence type="ECO:0000313" key="17">
    <source>
        <dbReference type="EMBL" id="CAJ0821169.1"/>
    </source>
</evidence>
<reference evidence="17 18" key="1">
    <citation type="submission" date="2023-07" db="EMBL/GenBank/DDBJ databases">
        <authorList>
            <person name="Peeters C."/>
        </authorList>
    </citation>
    <scope>NUCLEOTIDE SEQUENCE [LARGE SCALE GENOMIC DNA]</scope>
    <source>
        <strain evidence="17 18">LMG 18101</strain>
    </source>
</reference>
<evidence type="ECO:0000256" key="9">
    <source>
        <dbReference type="ARBA" id="ARBA00022840"/>
    </source>
</evidence>
<keyword evidence="12 14" id="KW-0472">Membrane</keyword>
<evidence type="ECO:0000313" key="18">
    <source>
        <dbReference type="Proteomes" id="UP001189757"/>
    </source>
</evidence>
<dbReference type="SMART" id="SM00388">
    <property type="entry name" value="HisKA"/>
    <property type="match status" value="1"/>
</dbReference>
<comment type="caution">
    <text evidence="17">The sequence shown here is derived from an EMBL/GenBank/DDBJ whole genome shotgun (WGS) entry which is preliminary data.</text>
</comment>
<dbReference type="CDD" id="cd00082">
    <property type="entry name" value="HisKA"/>
    <property type="match status" value="1"/>
</dbReference>
<dbReference type="InterPro" id="IPR005467">
    <property type="entry name" value="His_kinase_dom"/>
</dbReference>
<comment type="subcellular location">
    <subcellularLocation>
        <location evidence="2">Membrane</location>
        <topology evidence="2">Multi-pass membrane protein</topology>
    </subcellularLocation>
</comment>
<keyword evidence="10 14" id="KW-1133">Transmembrane helix</keyword>
<evidence type="ECO:0000256" key="10">
    <source>
        <dbReference type="ARBA" id="ARBA00022989"/>
    </source>
</evidence>
<dbReference type="PROSITE" id="PS50885">
    <property type="entry name" value="HAMP"/>
    <property type="match status" value="1"/>
</dbReference>
<evidence type="ECO:0000256" key="6">
    <source>
        <dbReference type="ARBA" id="ARBA00022692"/>
    </source>
</evidence>
<dbReference type="SUPFAM" id="SSF47384">
    <property type="entry name" value="Homodimeric domain of signal transducing histidine kinase"/>
    <property type="match status" value="1"/>
</dbReference>
<keyword evidence="18" id="KW-1185">Reference proteome</keyword>
<dbReference type="Proteomes" id="UP001189757">
    <property type="component" value="Unassembled WGS sequence"/>
</dbReference>
<keyword evidence="6 14" id="KW-0812">Transmembrane</keyword>
<dbReference type="InterPro" id="IPR050428">
    <property type="entry name" value="TCS_sensor_his_kinase"/>
</dbReference>
<sequence length="500" mass="54326">MKLTVPAILRVRSLSFRLYVLILLALVLMLLVQLVIAHLEISRTNSRQVVSDLRMSAQAYADLTTLNMDDVPRREEFLRRLTDIKLGLSLPNILPGEFRYVLCDRAGHVITAFPGAPTMPCGKAHETVVEIMLEGKPWRSYTVDSVDGKLTATVAQPLSAYERAIRDLFQEVAMALAILATALMVMVGWAAHVGLKPLRTLTRQVESRDSADLDPVQSVEHAELKPLVEALNDLFARVRRGIEADRRFFADAAHELRTPLAAIQAQAYVVSHSDSEDDRSTALREFDRGISRATQSLAKLLAIARLDARRVEAQLAQGALSDLAGCARSGVIQQASRAERRNVTLSYEGANQAWVSVSHEDAATLVENVLDNAVRETPKGGEVRVVVKRVEQGGAGATAGTAVPMIELRVEDTGPGIPPDERERVFERFYRPRGSQSQGSGLGLAIVRRIVELGNGSVSIEDGPGGKGCAVVIRLPALDSAPEPIEPDDAPPGMADTPSH</sequence>
<dbReference type="Gene3D" id="3.30.565.10">
    <property type="entry name" value="Histidine kinase-like ATPase, C-terminal domain"/>
    <property type="match status" value="1"/>
</dbReference>
<dbReference type="SUPFAM" id="SSF55874">
    <property type="entry name" value="ATPase domain of HSP90 chaperone/DNA topoisomerase II/histidine kinase"/>
    <property type="match status" value="1"/>
</dbReference>
<dbReference type="InterPro" id="IPR003660">
    <property type="entry name" value="HAMP_dom"/>
</dbReference>
<evidence type="ECO:0000256" key="2">
    <source>
        <dbReference type="ARBA" id="ARBA00004141"/>
    </source>
</evidence>
<accession>A0ABN9JUT4</accession>
<feature type="transmembrane region" description="Helical" evidence="14">
    <location>
        <begin position="16"/>
        <end position="37"/>
    </location>
</feature>
<keyword evidence="4" id="KW-0597">Phosphoprotein</keyword>
<dbReference type="InterPro" id="IPR003594">
    <property type="entry name" value="HATPase_dom"/>
</dbReference>
<dbReference type="GO" id="GO:0016740">
    <property type="term" value="F:transferase activity"/>
    <property type="evidence" value="ECO:0007669"/>
    <property type="project" value="UniProtKB-KW"/>
</dbReference>
<dbReference type="InterPro" id="IPR036097">
    <property type="entry name" value="HisK_dim/P_sf"/>
</dbReference>
<evidence type="ECO:0000256" key="3">
    <source>
        <dbReference type="ARBA" id="ARBA00012438"/>
    </source>
</evidence>